<dbReference type="Proteomes" id="UP000183076">
    <property type="component" value="Unassembled WGS sequence"/>
</dbReference>
<evidence type="ECO:0000259" key="2">
    <source>
        <dbReference type="Pfam" id="PF14240"/>
    </source>
</evidence>
<evidence type="ECO:0000313" key="4">
    <source>
        <dbReference type="Proteomes" id="UP000183076"/>
    </source>
</evidence>
<dbReference type="STRING" id="60137.SAMN04488041_101170"/>
<proteinExistence type="predicted"/>
<feature type="signal peptide" evidence="1">
    <location>
        <begin position="1"/>
        <end position="28"/>
    </location>
</feature>
<feature type="chain" id="PRO_5010274378" evidence="1">
    <location>
        <begin position="29"/>
        <end position="333"/>
    </location>
</feature>
<protein>
    <submittedName>
        <fullName evidence="3">YHYH protein</fullName>
    </submittedName>
</protein>
<feature type="domain" description="YHYH" evidence="2">
    <location>
        <begin position="227"/>
        <end position="265"/>
    </location>
</feature>
<dbReference type="PANTHER" id="PTHR30289:SF8">
    <property type="entry name" value="YHYH DOMAIN-CONTAINING PROTEIN"/>
    <property type="match status" value="1"/>
</dbReference>
<name>A0A1H2QEB4_9RHOB</name>
<accession>A0A1H2QEB4</accession>
<organism evidence="3 4">
    <name type="scientific">Sulfitobacter pontiacus</name>
    <dbReference type="NCBI Taxonomy" id="60137"/>
    <lineage>
        <taxon>Bacteria</taxon>
        <taxon>Pseudomonadati</taxon>
        <taxon>Pseudomonadota</taxon>
        <taxon>Alphaproteobacteria</taxon>
        <taxon>Rhodobacterales</taxon>
        <taxon>Roseobacteraceae</taxon>
        <taxon>Sulfitobacter</taxon>
    </lineage>
</organism>
<reference evidence="4" key="1">
    <citation type="submission" date="2016-10" db="EMBL/GenBank/DDBJ databases">
        <authorList>
            <person name="Varghese N."/>
            <person name="Submissions S."/>
        </authorList>
    </citation>
    <scope>NUCLEOTIDE SEQUENCE [LARGE SCALE GENOMIC DNA]</scope>
    <source>
        <strain evidence="4">DSM 10014</strain>
    </source>
</reference>
<evidence type="ECO:0000256" key="1">
    <source>
        <dbReference type="SAM" id="SignalP"/>
    </source>
</evidence>
<keyword evidence="1" id="KW-0732">Signal</keyword>
<gene>
    <name evidence="3" type="ORF">SAMN04488041_101170</name>
</gene>
<dbReference type="PANTHER" id="PTHR30289">
    <property type="entry name" value="UNCHARACTERIZED PROTEIN YBCL-RELATED"/>
    <property type="match status" value="1"/>
</dbReference>
<evidence type="ECO:0000313" key="3">
    <source>
        <dbReference type="EMBL" id="SDW05250.1"/>
    </source>
</evidence>
<dbReference type="Pfam" id="PF14240">
    <property type="entry name" value="YHYH"/>
    <property type="match status" value="2"/>
</dbReference>
<feature type="domain" description="YHYH" evidence="2">
    <location>
        <begin position="113"/>
        <end position="217"/>
    </location>
</feature>
<dbReference type="AlphaFoldDB" id="A0A1H2QEB4"/>
<sequence>MSKKTLYGTAAASVVLAAASLIYSPSSAQNAQQSNDTATVVEAANWAGHVKITVDADAKTFRFQSNGIPDHGFAEQYLIPSDPNDQPFADKPLEFFDVQNSADYFKETEIDAKITTQPVYSDTSTDTSLGRIGVALSGAQIFNDYENPDRSVVAIDDQVVHDHVAFLDNCNGHTLVDGTNYHYHGIPVCIAEAAAQAGQHSRMIGVLADGFPVYGNNDVGGIVVVNDDLDACSGHSGPTPEFPEGIYHYHLTADEAPYMIDCYHGEVDVAANNGPGGGGAAPDFAAVADQLGITEAELVGALGDTRPPDFAAAALALGVSEADLRAAMPAPGQ</sequence>
<dbReference type="InterPro" id="IPR025924">
    <property type="entry name" value="YHYH_dom"/>
</dbReference>
<dbReference type="EMBL" id="FNNB01000001">
    <property type="protein sequence ID" value="SDW05250.1"/>
    <property type="molecule type" value="Genomic_DNA"/>
</dbReference>